<evidence type="ECO:0000256" key="3">
    <source>
        <dbReference type="ARBA" id="ARBA00023163"/>
    </source>
</evidence>
<evidence type="ECO:0000256" key="2">
    <source>
        <dbReference type="ARBA" id="ARBA00023125"/>
    </source>
</evidence>
<dbReference type="GeneID" id="63913663"/>
<dbReference type="Pfam" id="PF00172">
    <property type="entry name" value="Zn_clus"/>
    <property type="match status" value="1"/>
</dbReference>
<organism evidence="6 7">
    <name type="scientific">Aureobasidium melanogenum (strain CBS 110374)</name>
    <name type="common">Aureobasidium pullulans var. melanogenum</name>
    <dbReference type="NCBI Taxonomy" id="1043003"/>
    <lineage>
        <taxon>Eukaryota</taxon>
        <taxon>Fungi</taxon>
        <taxon>Dikarya</taxon>
        <taxon>Ascomycota</taxon>
        <taxon>Pezizomycotina</taxon>
        <taxon>Dothideomycetes</taxon>
        <taxon>Dothideomycetidae</taxon>
        <taxon>Dothideales</taxon>
        <taxon>Saccotheciaceae</taxon>
        <taxon>Aureobasidium</taxon>
    </lineage>
</organism>
<dbReference type="EMBL" id="KL584826">
    <property type="protein sequence ID" value="KEQ65562.1"/>
    <property type="molecule type" value="Genomic_DNA"/>
</dbReference>
<dbReference type="Pfam" id="PF11951">
    <property type="entry name" value="Fungal_trans_2"/>
    <property type="match status" value="1"/>
</dbReference>
<dbReference type="HOGENOM" id="CLU_009030_0_2_1"/>
<dbReference type="PANTHER" id="PTHR31069">
    <property type="entry name" value="OLEATE-ACTIVATED TRANSCRIPTION FACTOR 1-RELATED"/>
    <property type="match status" value="1"/>
</dbReference>
<dbReference type="InterPro" id="IPR001138">
    <property type="entry name" value="Zn2Cys6_DnaBD"/>
</dbReference>
<protein>
    <recommendedName>
        <fullName evidence="5">Zn(2)-C6 fungal-type domain-containing protein</fullName>
    </recommendedName>
</protein>
<dbReference type="SMART" id="SM00066">
    <property type="entry name" value="GAL4"/>
    <property type="match status" value="1"/>
</dbReference>
<accession>A0A074W6M6</accession>
<dbReference type="InterPro" id="IPR036864">
    <property type="entry name" value="Zn2-C6_fun-type_DNA-bd_sf"/>
</dbReference>
<feature type="domain" description="Zn(2)-C6 fungal-type" evidence="5">
    <location>
        <begin position="7"/>
        <end position="37"/>
    </location>
</feature>
<keyword evidence="1" id="KW-0805">Transcription regulation</keyword>
<reference evidence="6 7" key="1">
    <citation type="journal article" date="2014" name="BMC Genomics">
        <title>Genome sequencing of four Aureobasidium pullulans varieties: biotechnological potential, stress tolerance, and description of new species.</title>
        <authorList>
            <person name="Gostin Ar C."/>
            <person name="Ohm R.A."/>
            <person name="Kogej T."/>
            <person name="Sonjak S."/>
            <person name="Turk M."/>
            <person name="Zajc J."/>
            <person name="Zalar P."/>
            <person name="Grube M."/>
            <person name="Sun H."/>
            <person name="Han J."/>
            <person name="Sharma A."/>
            <person name="Chiniquy J."/>
            <person name="Ngan C.Y."/>
            <person name="Lipzen A."/>
            <person name="Barry K."/>
            <person name="Grigoriev I.V."/>
            <person name="Gunde-Cimerman N."/>
        </authorList>
    </citation>
    <scope>NUCLEOTIDE SEQUENCE [LARGE SCALE GENOMIC DNA]</scope>
    <source>
        <strain evidence="6 7">CBS 110374</strain>
    </source>
</reference>
<dbReference type="STRING" id="1043003.A0A074W6M6"/>
<dbReference type="PROSITE" id="PS00463">
    <property type="entry name" value="ZN2_CY6_FUNGAL_1"/>
    <property type="match status" value="1"/>
</dbReference>
<proteinExistence type="predicted"/>
<keyword evidence="2" id="KW-0238">DNA-binding</keyword>
<sequence length="707" mass="80061">MSPRSNACSTCRSRKVKCDRSLPKCSACRRLNLDCVQQGAVQGLIWLDPGVPNKTTSRKCSTESPEREMGLRRKPIFSDRERIAECSRMTRQIPEHQVEGLLLQLDTQAETMDYDAPLNHGPFGVFSVNRPKSPSLTPSSSPVPEPEALPIINSLPEDDWYGIDFMNIEQPSHDFQPVMTKSPLPLSWATSSPVFNFGQGMDESFSMNYDAVEDNSSITDLARFFPLSPRLPTPVTLTFSQDVAGMAPGVMRTLLDHYQTSMMSCFTPLHHEKPPWKILHLPCAISAYGELSLLGDSNNAKMTLLFAVLAMSAFNLKHLQTDSVEADSWQSIAESYREKAKARLKLCLREQSEEKKKSKYKEVLMALTSMVTVCVVSGQMQEARCYLLDAERFIYMQSLKKPKQSRKVNMLHSIYLYLRIIEESTFTPVEETRPYLVDQSYAMTNEKPSAICRYPSLWTDRVKMGSDLDYQDMADLETRLVKFPADQDEPTMFEQIYGIPESLFRLISHATHLADEVRRSRSTYPGGMSQDLAQRAKMIESKICDWKNPYKLLAEKQTLIVYGPAERSDKIEVRTDLLYNFLEAMHSALIIYFYRRVRDTNATTLQFYVGKTIHHLLEHEKKKNKYGDTSAYVAWPGFIAACEALDPVHREQISAFMYRAGQQSGVGSLFVAADVATKVWAARDDTGSLDVSWSDILATSKNGLIVT</sequence>
<dbReference type="CDD" id="cd00067">
    <property type="entry name" value="GAL4"/>
    <property type="match status" value="1"/>
</dbReference>
<dbReference type="InterPro" id="IPR021858">
    <property type="entry name" value="Fun_TF"/>
</dbReference>
<dbReference type="Gene3D" id="4.10.240.10">
    <property type="entry name" value="Zn(2)-C6 fungal-type DNA-binding domain"/>
    <property type="match status" value="1"/>
</dbReference>
<keyword evidence="4" id="KW-0539">Nucleus</keyword>
<dbReference type="Proteomes" id="UP000030672">
    <property type="component" value="Unassembled WGS sequence"/>
</dbReference>
<dbReference type="AlphaFoldDB" id="A0A074W6M6"/>
<evidence type="ECO:0000256" key="4">
    <source>
        <dbReference type="ARBA" id="ARBA00023242"/>
    </source>
</evidence>
<dbReference type="GO" id="GO:0008270">
    <property type="term" value="F:zinc ion binding"/>
    <property type="evidence" value="ECO:0007669"/>
    <property type="project" value="InterPro"/>
</dbReference>
<dbReference type="CDD" id="cd12148">
    <property type="entry name" value="fungal_TF_MHR"/>
    <property type="match status" value="1"/>
</dbReference>
<dbReference type="PANTHER" id="PTHR31069:SF32">
    <property type="entry name" value="ARGININE METABOLISM REGULATION PROTEIN II"/>
    <property type="match status" value="1"/>
</dbReference>
<evidence type="ECO:0000313" key="6">
    <source>
        <dbReference type="EMBL" id="KEQ65562.1"/>
    </source>
</evidence>
<dbReference type="PROSITE" id="PS50048">
    <property type="entry name" value="ZN2_CY6_FUNGAL_2"/>
    <property type="match status" value="1"/>
</dbReference>
<gene>
    <name evidence="6" type="ORF">M437DRAFT_40996</name>
</gene>
<evidence type="ECO:0000256" key="1">
    <source>
        <dbReference type="ARBA" id="ARBA00023015"/>
    </source>
</evidence>
<dbReference type="GO" id="GO:0000981">
    <property type="term" value="F:DNA-binding transcription factor activity, RNA polymerase II-specific"/>
    <property type="evidence" value="ECO:0007669"/>
    <property type="project" value="InterPro"/>
</dbReference>
<evidence type="ECO:0000259" key="5">
    <source>
        <dbReference type="PROSITE" id="PS50048"/>
    </source>
</evidence>
<dbReference type="SUPFAM" id="SSF57701">
    <property type="entry name" value="Zn2/Cys6 DNA-binding domain"/>
    <property type="match status" value="1"/>
</dbReference>
<dbReference type="RefSeq" id="XP_040882585.1">
    <property type="nucleotide sequence ID" value="XM_041020290.1"/>
</dbReference>
<keyword evidence="3" id="KW-0804">Transcription</keyword>
<keyword evidence="7" id="KW-1185">Reference proteome</keyword>
<dbReference type="GO" id="GO:0003677">
    <property type="term" value="F:DNA binding"/>
    <property type="evidence" value="ECO:0007669"/>
    <property type="project" value="UniProtKB-KW"/>
</dbReference>
<dbReference type="InterPro" id="IPR050675">
    <property type="entry name" value="OAF3"/>
</dbReference>
<evidence type="ECO:0000313" key="7">
    <source>
        <dbReference type="Proteomes" id="UP000030672"/>
    </source>
</evidence>
<name>A0A074W6M6_AURM1</name>